<dbReference type="AlphaFoldDB" id="A0A9P3HB64"/>
<dbReference type="Pfam" id="PF23670">
    <property type="entry name" value="PIGBOS1"/>
    <property type="match status" value="1"/>
</dbReference>
<feature type="transmembrane region" description="Helical" evidence="2">
    <location>
        <begin position="6"/>
        <end position="24"/>
    </location>
</feature>
<evidence type="ECO:0000256" key="2">
    <source>
        <dbReference type="SAM" id="Phobius"/>
    </source>
</evidence>
<feature type="compositionally biased region" description="Low complexity" evidence="1">
    <location>
        <begin position="90"/>
        <end position="99"/>
    </location>
</feature>
<keyword evidence="2" id="KW-0812">Transmembrane</keyword>
<organism evidence="3 4">
    <name type="scientific">Entomortierella parvispora</name>
    <dbReference type="NCBI Taxonomy" id="205924"/>
    <lineage>
        <taxon>Eukaryota</taxon>
        <taxon>Fungi</taxon>
        <taxon>Fungi incertae sedis</taxon>
        <taxon>Mucoromycota</taxon>
        <taxon>Mortierellomycotina</taxon>
        <taxon>Mortierellomycetes</taxon>
        <taxon>Mortierellales</taxon>
        <taxon>Mortierellaceae</taxon>
        <taxon>Entomortierella</taxon>
    </lineage>
</organism>
<dbReference type="OrthoDB" id="4093673at2759"/>
<gene>
    <name evidence="3" type="ORF">EMPS_05724</name>
</gene>
<sequence>MSFNRNIPVIIAATVGVMSGMYVWEPMFKKYQRESKGTWDYKVVQETRAAEMRGDADKTAAAIAPSSASSSAADQQATPAEPSTNKDTTPSAPSSSSSS</sequence>
<evidence type="ECO:0000313" key="4">
    <source>
        <dbReference type="Proteomes" id="UP000827284"/>
    </source>
</evidence>
<keyword evidence="2" id="KW-0472">Membrane</keyword>
<protein>
    <submittedName>
        <fullName evidence="3">Uncharacterized protein</fullName>
    </submittedName>
</protein>
<dbReference type="InterPro" id="IPR057394">
    <property type="entry name" value="PIGBOS1"/>
</dbReference>
<reference evidence="3" key="2">
    <citation type="journal article" date="2022" name="Microbiol. Resour. Announc.">
        <title>Whole-Genome Sequence of Entomortierella parvispora E1425, a Mucoromycotan Fungus Associated with Burkholderiaceae-Related Endosymbiotic Bacteria.</title>
        <authorList>
            <person name="Herlambang A."/>
            <person name="Guo Y."/>
            <person name="Takashima Y."/>
            <person name="Narisawa K."/>
            <person name="Ohta H."/>
            <person name="Nishizawa T."/>
        </authorList>
    </citation>
    <scope>NUCLEOTIDE SEQUENCE</scope>
    <source>
        <strain evidence="3">E1425</strain>
    </source>
</reference>
<evidence type="ECO:0000313" key="3">
    <source>
        <dbReference type="EMBL" id="GJJ73366.1"/>
    </source>
</evidence>
<evidence type="ECO:0000256" key="1">
    <source>
        <dbReference type="SAM" id="MobiDB-lite"/>
    </source>
</evidence>
<feature type="region of interest" description="Disordered" evidence="1">
    <location>
        <begin position="50"/>
        <end position="99"/>
    </location>
</feature>
<keyword evidence="2" id="KW-1133">Transmembrane helix</keyword>
<dbReference type="EMBL" id="BQFW01000008">
    <property type="protein sequence ID" value="GJJ73366.1"/>
    <property type="molecule type" value="Genomic_DNA"/>
</dbReference>
<comment type="caution">
    <text evidence="3">The sequence shown here is derived from an EMBL/GenBank/DDBJ whole genome shotgun (WGS) entry which is preliminary data.</text>
</comment>
<dbReference type="Proteomes" id="UP000827284">
    <property type="component" value="Unassembled WGS sequence"/>
</dbReference>
<name>A0A9P3HB64_9FUNG</name>
<feature type="compositionally biased region" description="Low complexity" evidence="1">
    <location>
        <begin position="59"/>
        <end position="80"/>
    </location>
</feature>
<accession>A0A9P3HB64</accession>
<keyword evidence="4" id="KW-1185">Reference proteome</keyword>
<proteinExistence type="predicted"/>
<reference evidence="3" key="1">
    <citation type="submission" date="2021-11" db="EMBL/GenBank/DDBJ databases">
        <authorList>
            <person name="Herlambang A."/>
            <person name="Guo Y."/>
            <person name="Takashima Y."/>
            <person name="Nishizawa T."/>
        </authorList>
    </citation>
    <scope>NUCLEOTIDE SEQUENCE</scope>
    <source>
        <strain evidence="3">E1425</strain>
    </source>
</reference>